<dbReference type="Gene3D" id="1.10.3720.10">
    <property type="entry name" value="MetI-like"/>
    <property type="match status" value="1"/>
</dbReference>
<dbReference type="GO" id="GO:0005886">
    <property type="term" value="C:plasma membrane"/>
    <property type="evidence" value="ECO:0007669"/>
    <property type="project" value="UniProtKB-SubCell"/>
</dbReference>
<dbReference type="HOGENOM" id="CLU_016047_0_1_12"/>
<feature type="transmembrane region" description="Helical" evidence="7">
    <location>
        <begin position="202"/>
        <end position="225"/>
    </location>
</feature>
<keyword evidence="5 7" id="KW-1133">Transmembrane helix</keyword>
<keyword evidence="2 7" id="KW-0813">Transport</keyword>
<proteinExistence type="inferred from homology"/>
<dbReference type="CDD" id="cd06261">
    <property type="entry name" value="TM_PBP2"/>
    <property type="match status" value="1"/>
</dbReference>
<dbReference type="InterPro" id="IPR035906">
    <property type="entry name" value="MetI-like_sf"/>
</dbReference>
<reference evidence="10" key="1">
    <citation type="submission" date="2009-12" db="EMBL/GenBank/DDBJ databases">
        <title>Complete sequence of Treponema azotonutricium strain ZAS-9.</title>
        <authorList>
            <person name="Tetu S.G."/>
            <person name="Matson E."/>
            <person name="Ren Q."/>
            <person name="Seshadri R."/>
            <person name="Elbourne L."/>
            <person name="Hassan K.A."/>
            <person name="Durkin A."/>
            <person name="Radune D."/>
            <person name="Mohamoud Y."/>
            <person name="Shay R."/>
            <person name="Jin S."/>
            <person name="Zhang X."/>
            <person name="Lucey K."/>
            <person name="Ballor N.R."/>
            <person name="Ottesen E."/>
            <person name="Rosenthal R."/>
            <person name="Allen A."/>
            <person name="Leadbetter J.R."/>
            <person name="Paulsen I.T."/>
        </authorList>
    </citation>
    <scope>NUCLEOTIDE SEQUENCE [LARGE SCALE GENOMIC DNA]</scope>
    <source>
        <strain evidence="10">ATCC BAA-888 / DSM 13862 / ZAS-9</strain>
    </source>
</reference>
<dbReference type="InterPro" id="IPR000515">
    <property type="entry name" value="MetI-like"/>
</dbReference>
<feature type="transmembrane region" description="Helical" evidence="7">
    <location>
        <begin position="296"/>
        <end position="322"/>
    </location>
</feature>
<dbReference type="Proteomes" id="UP000009222">
    <property type="component" value="Chromosome"/>
</dbReference>
<feature type="transmembrane region" description="Helical" evidence="7">
    <location>
        <begin position="41"/>
        <end position="70"/>
    </location>
</feature>
<dbReference type="PANTHER" id="PTHR43227:SF11">
    <property type="entry name" value="BLL4140 PROTEIN"/>
    <property type="match status" value="1"/>
</dbReference>
<protein>
    <submittedName>
        <fullName evidence="9">ABC transporter, permease protein</fullName>
    </submittedName>
</protein>
<dbReference type="PROSITE" id="PS50928">
    <property type="entry name" value="ABC_TM1"/>
    <property type="match status" value="1"/>
</dbReference>
<evidence type="ECO:0000256" key="7">
    <source>
        <dbReference type="RuleBase" id="RU363032"/>
    </source>
</evidence>
<comment type="similarity">
    <text evidence="7">Belongs to the binding-protein-dependent transport system permease family.</text>
</comment>
<evidence type="ECO:0000313" key="9">
    <source>
        <dbReference type="EMBL" id="AEF80567.1"/>
    </source>
</evidence>
<evidence type="ECO:0000256" key="2">
    <source>
        <dbReference type="ARBA" id="ARBA00022448"/>
    </source>
</evidence>
<dbReference type="Pfam" id="PF00528">
    <property type="entry name" value="BPD_transp_1"/>
    <property type="match status" value="1"/>
</dbReference>
<dbReference type="KEGG" id="taz:TREAZ_1579"/>
<keyword evidence="4 7" id="KW-0812">Transmembrane</keyword>
<keyword evidence="10" id="KW-1185">Reference proteome</keyword>
<feature type="transmembrane region" description="Helical" evidence="7">
    <location>
        <begin position="106"/>
        <end position="128"/>
    </location>
</feature>
<feature type="transmembrane region" description="Helical" evidence="7">
    <location>
        <begin position="246"/>
        <end position="264"/>
    </location>
</feature>
<dbReference type="STRING" id="545695.TREAZ_1579"/>
<name>F5YDX7_LEAAZ</name>
<comment type="subcellular location">
    <subcellularLocation>
        <location evidence="1 7">Cell membrane</location>
        <topology evidence="1 7">Multi-pass membrane protein</topology>
    </subcellularLocation>
</comment>
<dbReference type="SUPFAM" id="SSF161098">
    <property type="entry name" value="MetI-like"/>
    <property type="match status" value="1"/>
</dbReference>
<evidence type="ECO:0000313" key="10">
    <source>
        <dbReference type="Proteomes" id="UP000009222"/>
    </source>
</evidence>
<sequence>MKKFIWKGLNLIRERDRSFSQISPNSHLWRQRILDEIKSNWILYLFVFPAFLTVLFFSYGPMVFLITSFFDYNPIRGLMGSRFIGFANFARAINDKYFWQAFGNTVFIKTSETLITFPLSIILSLFLFEASRGYKKIVQTATILPYFISWIVVSAMFKNLLAPSGGLVNEILVSVFKIKPIAFLTTSSTFRWVIILQDAWKYGGYFAVIYHSAMIAIDTTLFEVATLDGAGRWRQMVSVTLPSIKPTLVTMFVLLTGYIVIGPFEQVFAQYHPIVYDTGDIVETYSYRLGLSQYKYGFAVAIGFIQSIIATTVVLIANFVLLKKTNERVF</sequence>
<dbReference type="eggNOG" id="COG4209">
    <property type="taxonomic scope" value="Bacteria"/>
</dbReference>
<feature type="domain" description="ABC transmembrane type-1" evidence="8">
    <location>
        <begin position="102"/>
        <end position="317"/>
    </location>
</feature>
<evidence type="ECO:0000259" key="8">
    <source>
        <dbReference type="PROSITE" id="PS50928"/>
    </source>
</evidence>
<evidence type="ECO:0000256" key="6">
    <source>
        <dbReference type="ARBA" id="ARBA00023136"/>
    </source>
</evidence>
<dbReference type="AlphaFoldDB" id="F5YDX7"/>
<evidence type="ECO:0000256" key="3">
    <source>
        <dbReference type="ARBA" id="ARBA00022475"/>
    </source>
</evidence>
<dbReference type="GO" id="GO:0055085">
    <property type="term" value="P:transmembrane transport"/>
    <property type="evidence" value="ECO:0007669"/>
    <property type="project" value="InterPro"/>
</dbReference>
<dbReference type="InterPro" id="IPR050809">
    <property type="entry name" value="UgpAE/MalFG_permease"/>
</dbReference>
<evidence type="ECO:0000256" key="5">
    <source>
        <dbReference type="ARBA" id="ARBA00022989"/>
    </source>
</evidence>
<organism evidence="9 10">
    <name type="scientific">Leadbettera azotonutricia (strain ATCC BAA-888 / DSM 13862 / ZAS-9)</name>
    <name type="common">Treponema azotonutricium</name>
    <dbReference type="NCBI Taxonomy" id="545695"/>
    <lineage>
        <taxon>Bacteria</taxon>
        <taxon>Pseudomonadati</taxon>
        <taxon>Spirochaetota</taxon>
        <taxon>Spirochaetia</taxon>
        <taxon>Spirochaetales</taxon>
        <taxon>Breznakiellaceae</taxon>
        <taxon>Leadbettera</taxon>
    </lineage>
</organism>
<evidence type="ECO:0000256" key="4">
    <source>
        <dbReference type="ARBA" id="ARBA00022692"/>
    </source>
</evidence>
<accession>F5YDX7</accession>
<dbReference type="OrthoDB" id="368362at2"/>
<evidence type="ECO:0000256" key="1">
    <source>
        <dbReference type="ARBA" id="ARBA00004651"/>
    </source>
</evidence>
<keyword evidence="6 7" id="KW-0472">Membrane</keyword>
<dbReference type="InParanoid" id="F5YDX7"/>
<dbReference type="PANTHER" id="PTHR43227">
    <property type="entry name" value="BLL4140 PROTEIN"/>
    <property type="match status" value="1"/>
</dbReference>
<reference evidence="9 10" key="2">
    <citation type="journal article" date="2011" name="ISME J.">
        <title>RNA-seq reveals cooperative metabolic interactions between two termite-gut spirochete species in co-culture.</title>
        <authorList>
            <person name="Rosenthal A.Z."/>
            <person name="Matson E.G."/>
            <person name="Eldar A."/>
            <person name="Leadbetter J.R."/>
        </authorList>
    </citation>
    <scope>NUCLEOTIDE SEQUENCE [LARGE SCALE GENOMIC DNA]</scope>
    <source>
        <strain evidence="10">ATCC BAA-888 / DSM 13862 / ZAS-9</strain>
    </source>
</reference>
<dbReference type="EMBL" id="CP001841">
    <property type="protein sequence ID" value="AEF80567.1"/>
    <property type="molecule type" value="Genomic_DNA"/>
</dbReference>
<feature type="transmembrane region" description="Helical" evidence="7">
    <location>
        <begin position="140"/>
        <end position="157"/>
    </location>
</feature>
<keyword evidence="3" id="KW-1003">Cell membrane</keyword>
<gene>
    <name evidence="9" type="ordered locus">TREAZ_1579</name>
</gene>